<dbReference type="Gene3D" id="1.20.1250.20">
    <property type="entry name" value="MFS general substrate transporter like domains"/>
    <property type="match status" value="2"/>
</dbReference>
<feature type="transmembrane region" description="Helical" evidence="5">
    <location>
        <begin position="213"/>
        <end position="232"/>
    </location>
</feature>
<feature type="transmembrane region" description="Helical" evidence="5">
    <location>
        <begin position="280"/>
        <end position="299"/>
    </location>
</feature>
<keyword evidence="2 5" id="KW-0812">Transmembrane</keyword>
<dbReference type="RefSeq" id="WP_133869801.1">
    <property type="nucleotide sequence ID" value="NZ_SOAU01000001.1"/>
</dbReference>
<dbReference type="OrthoDB" id="9809599at2"/>
<evidence type="ECO:0000259" key="6">
    <source>
        <dbReference type="PROSITE" id="PS50850"/>
    </source>
</evidence>
<keyword evidence="4 5" id="KW-0472">Membrane</keyword>
<keyword evidence="3 5" id="KW-1133">Transmembrane helix</keyword>
<dbReference type="Proteomes" id="UP000294558">
    <property type="component" value="Unassembled WGS sequence"/>
</dbReference>
<feature type="transmembrane region" description="Helical" evidence="5">
    <location>
        <begin position="48"/>
        <end position="67"/>
    </location>
</feature>
<dbReference type="InterPro" id="IPR036259">
    <property type="entry name" value="MFS_trans_sf"/>
</dbReference>
<sequence length="403" mass="41678">MDRPRLSPTDRRALVAVAAQFFVNGAMTASFIARAPQLRDRIGVSVDGYGLLMTVAASVGIVSSAFAGRIIHTATTRRVLQAGAVALVLSLPIIGGARSPAVWLIGMFVYVFVDALVDISMNLQGSWISARRHTPIMNRLHGLWSLGMLSGGLGAVAANAAGLSTFVHLLIVAIVTAVALAFVTHHLLTSDLEGHGEPEAAPVNGRNGAPSRLPLVLLVAAGMFAVVMEITGGDWATFRLTDDFGATAAVASAAFVAYTVGMTAMRFGGDSLQTRLGRMGLHRLSLAIATVGFVTASLVPNQTVSLVGFFLVGLGVATFMPKLYDDAARLPGRRGAGLGAMSGGIRVAFLITPVAVGGLAGTSLSVGSAIAIFALPAALGLALVTEWNDRLLRPTALTGEAER</sequence>
<dbReference type="AlphaFoldDB" id="A0A4R7I239"/>
<feature type="transmembrane region" description="Helical" evidence="5">
    <location>
        <begin position="12"/>
        <end position="33"/>
    </location>
</feature>
<comment type="subcellular location">
    <subcellularLocation>
        <location evidence="1">Cell membrane</location>
        <topology evidence="1">Multi-pass membrane protein</topology>
    </subcellularLocation>
</comment>
<dbReference type="CDD" id="cd17393">
    <property type="entry name" value="MFS_MosC_like"/>
    <property type="match status" value="1"/>
</dbReference>
<protein>
    <submittedName>
        <fullName evidence="7">Putative MFS family arabinose efflux permease</fullName>
    </submittedName>
</protein>
<name>A0A4R7I239_9ACTN</name>
<dbReference type="PANTHER" id="PTHR23514">
    <property type="entry name" value="BYPASS OF STOP CODON PROTEIN 6"/>
    <property type="match status" value="1"/>
</dbReference>
<evidence type="ECO:0000313" key="8">
    <source>
        <dbReference type="Proteomes" id="UP000294558"/>
    </source>
</evidence>
<gene>
    <name evidence="7" type="ORF">BDK89_3125</name>
</gene>
<evidence type="ECO:0000256" key="1">
    <source>
        <dbReference type="ARBA" id="ARBA00004651"/>
    </source>
</evidence>
<evidence type="ECO:0000256" key="3">
    <source>
        <dbReference type="ARBA" id="ARBA00022989"/>
    </source>
</evidence>
<dbReference type="SUPFAM" id="SSF103473">
    <property type="entry name" value="MFS general substrate transporter"/>
    <property type="match status" value="1"/>
</dbReference>
<dbReference type="EMBL" id="SOAU01000001">
    <property type="protein sequence ID" value="TDT17515.1"/>
    <property type="molecule type" value="Genomic_DNA"/>
</dbReference>
<evidence type="ECO:0000256" key="4">
    <source>
        <dbReference type="ARBA" id="ARBA00023136"/>
    </source>
</evidence>
<feature type="transmembrane region" description="Helical" evidence="5">
    <location>
        <begin position="166"/>
        <end position="188"/>
    </location>
</feature>
<feature type="transmembrane region" description="Helical" evidence="5">
    <location>
        <begin position="336"/>
        <end position="360"/>
    </location>
</feature>
<dbReference type="InterPro" id="IPR051788">
    <property type="entry name" value="MFS_Transporter"/>
</dbReference>
<evidence type="ECO:0000256" key="5">
    <source>
        <dbReference type="SAM" id="Phobius"/>
    </source>
</evidence>
<dbReference type="GO" id="GO:0005886">
    <property type="term" value="C:plasma membrane"/>
    <property type="evidence" value="ECO:0007669"/>
    <property type="project" value="UniProtKB-SubCell"/>
</dbReference>
<dbReference type="GO" id="GO:0022857">
    <property type="term" value="F:transmembrane transporter activity"/>
    <property type="evidence" value="ECO:0007669"/>
    <property type="project" value="InterPro"/>
</dbReference>
<feature type="domain" description="Major facilitator superfamily (MFS) profile" evidence="6">
    <location>
        <begin position="215"/>
        <end position="403"/>
    </location>
</feature>
<dbReference type="InterPro" id="IPR011701">
    <property type="entry name" value="MFS"/>
</dbReference>
<feature type="transmembrane region" description="Helical" evidence="5">
    <location>
        <begin position="366"/>
        <end position="384"/>
    </location>
</feature>
<dbReference type="Pfam" id="PF07690">
    <property type="entry name" value="MFS_1"/>
    <property type="match status" value="1"/>
</dbReference>
<evidence type="ECO:0000313" key="7">
    <source>
        <dbReference type="EMBL" id="TDT17515.1"/>
    </source>
</evidence>
<dbReference type="InterPro" id="IPR020846">
    <property type="entry name" value="MFS_dom"/>
</dbReference>
<feature type="transmembrane region" description="Helical" evidence="5">
    <location>
        <begin position="244"/>
        <end position="268"/>
    </location>
</feature>
<feature type="transmembrane region" description="Helical" evidence="5">
    <location>
        <begin position="142"/>
        <end position="160"/>
    </location>
</feature>
<organism evidence="7 8">
    <name type="scientific">Ilumatobacter fluminis</name>
    <dbReference type="NCBI Taxonomy" id="467091"/>
    <lineage>
        <taxon>Bacteria</taxon>
        <taxon>Bacillati</taxon>
        <taxon>Actinomycetota</taxon>
        <taxon>Acidimicrobiia</taxon>
        <taxon>Acidimicrobiales</taxon>
        <taxon>Ilumatobacteraceae</taxon>
        <taxon>Ilumatobacter</taxon>
    </lineage>
</organism>
<reference evidence="7 8" key="1">
    <citation type="submission" date="2019-03" db="EMBL/GenBank/DDBJ databases">
        <title>Sequencing the genomes of 1000 actinobacteria strains.</title>
        <authorList>
            <person name="Klenk H.-P."/>
        </authorList>
    </citation>
    <scope>NUCLEOTIDE SEQUENCE [LARGE SCALE GENOMIC DNA]</scope>
    <source>
        <strain evidence="7 8">DSM 18936</strain>
    </source>
</reference>
<feature type="transmembrane region" description="Helical" evidence="5">
    <location>
        <begin position="305"/>
        <end position="324"/>
    </location>
</feature>
<keyword evidence="8" id="KW-1185">Reference proteome</keyword>
<feature type="transmembrane region" description="Helical" evidence="5">
    <location>
        <begin position="101"/>
        <end position="121"/>
    </location>
</feature>
<dbReference type="PROSITE" id="PS50850">
    <property type="entry name" value="MFS"/>
    <property type="match status" value="1"/>
</dbReference>
<evidence type="ECO:0000256" key="2">
    <source>
        <dbReference type="ARBA" id="ARBA00022692"/>
    </source>
</evidence>
<accession>A0A4R7I239</accession>
<feature type="transmembrane region" description="Helical" evidence="5">
    <location>
        <begin position="79"/>
        <end position="95"/>
    </location>
</feature>
<comment type="caution">
    <text evidence="7">The sequence shown here is derived from an EMBL/GenBank/DDBJ whole genome shotgun (WGS) entry which is preliminary data.</text>
</comment>
<proteinExistence type="predicted"/>
<dbReference type="PANTHER" id="PTHR23514:SF13">
    <property type="entry name" value="INNER MEMBRANE PROTEIN YBJJ"/>
    <property type="match status" value="1"/>
</dbReference>